<feature type="transmembrane region" description="Helical" evidence="1">
    <location>
        <begin position="142"/>
        <end position="160"/>
    </location>
</feature>
<feature type="transmembrane region" description="Helical" evidence="1">
    <location>
        <begin position="20"/>
        <end position="41"/>
    </location>
</feature>
<dbReference type="RefSeq" id="WP_290359533.1">
    <property type="nucleotide sequence ID" value="NZ_JAUHHC010000003.1"/>
</dbReference>
<keyword evidence="1" id="KW-1133">Transmembrane helix</keyword>
<keyword evidence="1" id="KW-0812">Transmembrane</keyword>
<name>A0ABT8DSS4_9BURK</name>
<comment type="caution">
    <text evidence="2">The sequence shown here is derived from an EMBL/GenBank/DDBJ whole genome shotgun (WGS) entry which is preliminary data.</text>
</comment>
<accession>A0ABT8DSS4</accession>
<evidence type="ECO:0000313" key="3">
    <source>
        <dbReference type="Proteomes" id="UP001228044"/>
    </source>
</evidence>
<keyword evidence="3" id="KW-1185">Reference proteome</keyword>
<organism evidence="2 3">
    <name type="scientific">Roseateles violae</name>
    <dbReference type="NCBI Taxonomy" id="3058042"/>
    <lineage>
        <taxon>Bacteria</taxon>
        <taxon>Pseudomonadati</taxon>
        <taxon>Pseudomonadota</taxon>
        <taxon>Betaproteobacteria</taxon>
        <taxon>Burkholderiales</taxon>
        <taxon>Sphaerotilaceae</taxon>
        <taxon>Roseateles</taxon>
    </lineage>
</organism>
<dbReference type="EMBL" id="JAUHHC010000003">
    <property type="protein sequence ID" value="MDN3921232.1"/>
    <property type="molecule type" value="Genomic_DNA"/>
</dbReference>
<sequence>MELQVQSHRWHSRAPDWSAAIVAGLVAGAVAMVMDLLWTTLMLGGNPWHTSHLVAAMLMGPDLLNGPTHAFSLGVVTVALLIHYGLGVLFGCAIAYVVTGFHYEGDLPVLEIVGGLAGMALYFINFYVLVNLFPWVAELRSGAYFFEHFVFGVTAAMVYWKLARRSATA</sequence>
<gene>
    <name evidence="2" type="ORF">QWJ38_13145</name>
</gene>
<evidence type="ECO:0008006" key="4">
    <source>
        <dbReference type="Google" id="ProtNLM"/>
    </source>
</evidence>
<keyword evidence="1" id="KW-0472">Membrane</keyword>
<dbReference type="Proteomes" id="UP001228044">
    <property type="component" value="Unassembled WGS sequence"/>
</dbReference>
<proteinExistence type="predicted"/>
<reference evidence="2 3" key="1">
    <citation type="submission" date="2023-06" db="EMBL/GenBank/DDBJ databases">
        <title>Pelomonas sp. PFR6 16S ribosomal RNA gene Genome sequencing and assembly.</title>
        <authorList>
            <person name="Woo H."/>
        </authorList>
    </citation>
    <scope>NUCLEOTIDE SEQUENCE [LARGE SCALE GENOMIC DNA]</scope>
    <source>
        <strain evidence="2 3">PFR6</strain>
    </source>
</reference>
<evidence type="ECO:0000313" key="2">
    <source>
        <dbReference type="EMBL" id="MDN3921232.1"/>
    </source>
</evidence>
<evidence type="ECO:0000256" key="1">
    <source>
        <dbReference type="SAM" id="Phobius"/>
    </source>
</evidence>
<feature type="transmembrane region" description="Helical" evidence="1">
    <location>
        <begin position="109"/>
        <end position="130"/>
    </location>
</feature>
<feature type="transmembrane region" description="Helical" evidence="1">
    <location>
        <begin position="70"/>
        <end position="97"/>
    </location>
</feature>
<protein>
    <recommendedName>
        <fullName evidence="4">Membrane protein YqhR</fullName>
    </recommendedName>
</protein>